<dbReference type="AlphaFoldDB" id="B0NL27"/>
<evidence type="ECO:0000313" key="1">
    <source>
        <dbReference type="EMBL" id="EDS16893.1"/>
    </source>
</evidence>
<reference evidence="1 2" key="1">
    <citation type="submission" date="2007-11" db="EMBL/GenBank/DDBJ databases">
        <title>Draft genome sequence of Bacteroides stercoris(ATCC 43183).</title>
        <authorList>
            <person name="Sudarsanam P."/>
            <person name="Ley R."/>
            <person name="Guruge J."/>
            <person name="Turnbaugh P.J."/>
            <person name="Mahowald M."/>
            <person name="Liep D."/>
            <person name="Gordon J."/>
        </authorList>
    </citation>
    <scope>NUCLEOTIDE SEQUENCE [LARGE SCALE GENOMIC DNA]</scope>
    <source>
        <strain evidence="1 2">ATCC 43183</strain>
    </source>
</reference>
<dbReference type="HOGENOM" id="CLU_3229911_0_0_10"/>
<protein>
    <submittedName>
        <fullName evidence="1">Uncharacterized protein</fullName>
    </submittedName>
</protein>
<gene>
    <name evidence="1" type="ORF">BACSTE_00149</name>
</gene>
<sequence length="43" mass="5142">MRWTIKKLVCFLFIQMGMNGFSDYHCQFVGIIVPYKWHSCANK</sequence>
<proteinExistence type="predicted"/>
<dbReference type="Proteomes" id="UP000004713">
    <property type="component" value="Unassembled WGS sequence"/>
</dbReference>
<comment type="caution">
    <text evidence="1">The sequence shown here is derived from an EMBL/GenBank/DDBJ whole genome shotgun (WGS) entry which is preliminary data.</text>
</comment>
<accession>B0NL27</accession>
<reference evidence="1 2" key="2">
    <citation type="submission" date="2007-11" db="EMBL/GenBank/DDBJ databases">
        <authorList>
            <person name="Fulton L."/>
            <person name="Clifton S."/>
            <person name="Fulton B."/>
            <person name="Xu J."/>
            <person name="Minx P."/>
            <person name="Pepin K.H."/>
            <person name="Johnson M."/>
            <person name="Thiruvilangam P."/>
            <person name="Bhonagiri V."/>
            <person name="Nash W.E."/>
            <person name="Mardis E.R."/>
            <person name="Wilson R.K."/>
        </authorList>
    </citation>
    <scope>NUCLEOTIDE SEQUENCE [LARGE SCALE GENOMIC DNA]</scope>
    <source>
        <strain evidence="1 2">ATCC 43183</strain>
    </source>
</reference>
<evidence type="ECO:0000313" key="2">
    <source>
        <dbReference type="Proteomes" id="UP000004713"/>
    </source>
</evidence>
<organism evidence="1 2">
    <name type="scientific">Bacteroides stercoris ATCC 43183</name>
    <dbReference type="NCBI Taxonomy" id="449673"/>
    <lineage>
        <taxon>Bacteria</taxon>
        <taxon>Pseudomonadati</taxon>
        <taxon>Bacteroidota</taxon>
        <taxon>Bacteroidia</taxon>
        <taxon>Bacteroidales</taxon>
        <taxon>Bacteroidaceae</taxon>
        <taxon>Bacteroides</taxon>
    </lineage>
</organism>
<name>B0NL27_BACSE</name>
<dbReference type="EMBL" id="ABFZ02000011">
    <property type="protein sequence ID" value="EDS16893.1"/>
    <property type="molecule type" value="Genomic_DNA"/>
</dbReference>